<reference evidence="1 2" key="1">
    <citation type="submission" date="2016-03" db="EMBL/GenBank/DDBJ databases">
        <title>Comparative genomics of the ectomycorrhizal sister species Rhizopogon vinicolor and Rhizopogon vesiculosus (Basidiomycota: Boletales) reveals a divergence of the mating type B locus.</title>
        <authorList>
            <person name="Mujic A.B."/>
            <person name="Kuo A."/>
            <person name="Tritt A."/>
            <person name="Lipzen A."/>
            <person name="Chen C."/>
            <person name="Johnson J."/>
            <person name="Sharma A."/>
            <person name="Barry K."/>
            <person name="Grigoriev I.V."/>
            <person name="Spatafora J.W."/>
        </authorList>
    </citation>
    <scope>NUCLEOTIDE SEQUENCE [LARGE SCALE GENOMIC DNA]</scope>
    <source>
        <strain evidence="1 2">AM-OR11-056</strain>
    </source>
</reference>
<keyword evidence="2" id="KW-1185">Reference proteome</keyword>
<proteinExistence type="predicted"/>
<comment type="caution">
    <text evidence="1">The sequence shown here is derived from an EMBL/GenBank/DDBJ whole genome shotgun (WGS) entry which is preliminary data.</text>
</comment>
<protein>
    <submittedName>
        <fullName evidence="1">Uncharacterized protein</fullName>
    </submittedName>
</protein>
<dbReference type="EMBL" id="LVVM01001540">
    <property type="protein sequence ID" value="OJA18334.1"/>
    <property type="molecule type" value="Genomic_DNA"/>
</dbReference>
<evidence type="ECO:0000313" key="2">
    <source>
        <dbReference type="Proteomes" id="UP000183567"/>
    </source>
</evidence>
<dbReference type="AlphaFoldDB" id="A0A1J8Q9J3"/>
<gene>
    <name evidence="1" type="ORF">AZE42_06210</name>
</gene>
<organism evidence="1 2">
    <name type="scientific">Rhizopogon vesiculosus</name>
    <dbReference type="NCBI Taxonomy" id="180088"/>
    <lineage>
        <taxon>Eukaryota</taxon>
        <taxon>Fungi</taxon>
        <taxon>Dikarya</taxon>
        <taxon>Basidiomycota</taxon>
        <taxon>Agaricomycotina</taxon>
        <taxon>Agaricomycetes</taxon>
        <taxon>Agaricomycetidae</taxon>
        <taxon>Boletales</taxon>
        <taxon>Suillineae</taxon>
        <taxon>Rhizopogonaceae</taxon>
        <taxon>Rhizopogon</taxon>
    </lineage>
</organism>
<name>A0A1J8Q9J3_9AGAM</name>
<sequence length="74" mass="8600">MDTSMSKRAFLDDELWSPGDEFVCCPGVLSRFLGLSLYLLVRERCCGGNGMVRFQGESAFIRRRRWKRLSECYP</sequence>
<accession>A0A1J8Q9J3</accession>
<evidence type="ECO:0000313" key="1">
    <source>
        <dbReference type="EMBL" id="OJA18334.1"/>
    </source>
</evidence>
<dbReference type="Proteomes" id="UP000183567">
    <property type="component" value="Unassembled WGS sequence"/>
</dbReference>
<dbReference type="OrthoDB" id="10565911at2759"/>